<dbReference type="EMBL" id="LAZR01033439">
    <property type="protein sequence ID" value="KKL48070.1"/>
    <property type="molecule type" value="Genomic_DNA"/>
</dbReference>
<gene>
    <name evidence="1" type="ORF">LCGC14_2329200</name>
</gene>
<sequence length="79" mass="9260">ENGIINSDSKFGLANYCILRTLFDYVDEVIKDYPYTPEQLVALIEEHDILKTKFEKKLILLAEIKQEQQEKVILEIESE</sequence>
<proteinExistence type="predicted"/>
<name>A0A0F9ET13_9ZZZZ</name>
<protein>
    <submittedName>
        <fullName evidence="1">Uncharacterized protein</fullName>
    </submittedName>
</protein>
<evidence type="ECO:0000313" key="1">
    <source>
        <dbReference type="EMBL" id="KKL48070.1"/>
    </source>
</evidence>
<reference evidence="1" key="1">
    <citation type="journal article" date="2015" name="Nature">
        <title>Complex archaea that bridge the gap between prokaryotes and eukaryotes.</title>
        <authorList>
            <person name="Spang A."/>
            <person name="Saw J.H."/>
            <person name="Jorgensen S.L."/>
            <person name="Zaremba-Niedzwiedzka K."/>
            <person name="Martijn J."/>
            <person name="Lind A.E."/>
            <person name="van Eijk R."/>
            <person name="Schleper C."/>
            <person name="Guy L."/>
            <person name="Ettema T.J."/>
        </authorList>
    </citation>
    <scope>NUCLEOTIDE SEQUENCE</scope>
</reference>
<accession>A0A0F9ET13</accession>
<organism evidence="1">
    <name type="scientific">marine sediment metagenome</name>
    <dbReference type="NCBI Taxonomy" id="412755"/>
    <lineage>
        <taxon>unclassified sequences</taxon>
        <taxon>metagenomes</taxon>
        <taxon>ecological metagenomes</taxon>
    </lineage>
</organism>
<dbReference type="AlphaFoldDB" id="A0A0F9ET13"/>
<comment type="caution">
    <text evidence="1">The sequence shown here is derived from an EMBL/GenBank/DDBJ whole genome shotgun (WGS) entry which is preliminary data.</text>
</comment>
<feature type="non-terminal residue" evidence="1">
    <location>
        <position position="1"/>
    </location>
</feature>